<dbReference type="EMBL" id="JAYGHY010000006">
    <property type="protein sequence ID" value="MEA5441535.1"/>
    <property type="molecule type" value="Genomic_DNA"/>
</dbReference>
<feature type="transmembrane region" description="Helical" evidence="6">
    <location>
        <begin position="42"/>
        <end position="62"/>
    </location>
</feature>
<keyword evidence="4 6" id="KW-1133">Transmembrane helix</keyword>
<evidence type="ECO:0000256" key="4">
    <source>
        <dbReference type="ARBA" id="ARBA00022989"/>
    </source>
</evidence>
<feature type="transmembrane region" description="Helical" evidence="6">
    <location>
        <begin position="96"/>
        <end position="115"/>
    </location>
</feature>
<gene>
    <name evidence="7" type="ORF">VB739_03110</name>
</gene>
<dbReference type="InterPro" id="IPR038330">
    <property type="entry name" value="TspO/MBR-related_sf"/>
</dbReference>
<dbReference type="InterPro" id="IPR004307">
    <property type="entry name" value="TspO_MBR"/>
</dbReference>
<keyword evidence="3 6" id="KW-0812">Transmembrane</keyword>
<evidence type="ECO:0000256" key="2">
    <source>
        <dbReference type="ARBA" id="ARBA00007524"/>
    </source>
</evidence>
<protein>
    <submittedName>
        <fullName evidence="7">TspO/MBR family protein</fullName>
    </submittedName>
</protein>
<evidence type="ECO:0000256" key="6">
    <source>
        <dbReference type="SAM" id="Phobius"/>
    </source>
</evidence>
<organism evidence="7 8">
    <name type="scientific">Cyanobium gracile UHCC 0281</name>
    <dbReference type="NCBI Taxonomy" id="3110309"/>
    <lineage>
        <taxon>Bacteria</taxon>
        <taxon>Bacillati</taxon>
        <taxon>Cyanobacteriota</taxon>
        <taxon>Cyanophyceae</taxon>
        <taxon>Synechococcales</taxon>
        <taxon>Prochlorococcaceae</taxon>
        <taxon>Cyanobium</taxon>
    </lineage>
</organism>
<keyword evidence="8" id="KW-1185">Reference proteome</keyword>
<comment type="caution">
    <text evidence="7">The sequence shown here is derived from an EMBL/GenBank/DDBJ whole genome shotgun (WGS) entry which is preliminary data.</text>
</comment>
<dbReference type="Pfam" id="PF03073">
    <property type="entry name" value="TspO_MBR"/>
    <property type="match status" value="1"/>
</dbReference>
<proteinExistence type="inferred from homology"/>
<name>A0ABU5SSR1_9CYAN</name>
<dbReference type="PANTHER" id="PTHR10057">
    <property type="entry name" value="PERIPHERAL-TYPE BENZODIAZEPINE RECEPTOR"/>
    <property type="match status" value="1"/>
</dbReference>
<evidence type="ECO:0000313" key="7">
    <source>
        <dbReference type="EMBL" id="MEA5441535.1"/>
    </source>
</evidence>
<dbReference type="Proteomes" id="UP001302329">
    <property type="component" value="Unassembled WGS sequence"/>
</dbReference>
<dbReference type="RefSeq" id="WP_323355668.1">
    <property type="nucleotide sequence ID" value="NZ_JAYGHY010000006.1"/>
</dbReference>
<evidence type="ECO:0000256" key="3">
    <source>
        <dbReference type="ARBA" id="ARBA00022692"/>
    </source>
</evidence>
<sequence length="168" mass="19378">MPPWLLILITLLVVTLVINPSERNFSWYRTLRRPGWMSMDPWIPAAWFVISVSFYFSALSFWFKTGEWLWVAAYASLLVLLRSQHCVICRLRNLSAGLPIWLLGWMLTFSLALFVRPTSPLAAGLLVPVLVWTPMEAIVTLQMIGLNRKQHRSGRGANDRRPARSRRL</sequence>
<evidence type="ECO:0000256" key="5">
    <source>
        <dbReference type="ARBA" id="ARBA00023136"/>
    </source>
</evidence>
<comment type="similarity">
    <text evidence="2">Belongs to the TspO/BZRP family.</text>
</comment>
<evidence type="ECO:0000313" key="8">
    <source>
        <dbReference type="Proteomes" id="UP001302329"/>
    </source>
</evidence>
<keyword evidence="5 6" id="KW-0472">Membrane</keyword>
<reference evidence="7 8" key="1">
    <citation type="submission" date="2023-12" db="EMBL/GenBank/DDBJ databases">
        <title>Baltic Sea Cyanobacteria.</title>
        <authorList>
            <person name="Delbaje E."/>
            <person name="Fewer D.P."/>
            <person name="Shishido T.K."/>
        </authorList>
    </citation>
    <scope>NUCLEOTIDE SEQUENCE [LARGE SCALE GENOMIC DNA]</scope>
    <source>
        <strain evidence="7 8">UHCC 0281</strain>
    </source>
</reference>
<feature type="transmembrane region" description="Helical" evidence="6">
    <location>
        <begin position="6"/>
        <end position="21"/>
    </location>
</feature>
<dbReference type="Gene3D" id="1.20.1260.100">
    <property type="entry name" value="TspO/MBR protein"/>
    <property type="match status" value="1"/>
</dbReference>
<feature type="transmembrane region" description="Helical" evidence="6">
    <location>
        <begin position="121"/>
        <end position="146"/>
    </location>
</feature>
<accession>A0ABU5SSR1</accession>
<comment type="subcellular location">
    <subcellularLocation>
        <location evidence="1">Membrane</location>
        <topology evidence="1">Multi-pass membrane protein</topology>
    </subcellularLocation>
</comment>
<evidence type="ECO:0000256" key="1">
    <source>
        <dbReference type="ARBA" id="ARBA00004141"/>
    </source>
</evidence>
<dbReference type="PANTHER" id="PTHR10057:SF0">
    <property type="entry name" value="TRANSLOCATOR PROTEIN"/>
    <property type="match status" value="1"/>
</dbReference>
<feature type="transmembrane region" description="Helical" evidence="6">
    <location>
        <begin position="68"/>
        <end position="84"/>
    </location>
</feature>